<feature type="compositionally biased region" description="Basic and acidic residues" evidence="4">
    <location>
        <begin position="115"/>
        <end position="125"/>
    </location>
</feature>
<evidence type="ECO:0000313" key="7">
    <source>
        <dbReference type="EMBL" id="JAG92017.1"/>
    </source>
</evidence>
<dbReference type="GO" id="GO:0005615">
    <property type="term" value="C:extracellular space"/>
    <property type="evidence" value="ECO:0007669"/>
    <property type="project" value="TreeGrafter"/>
</dbReference>
<dbReference type="GO" id="GO:0004867">
    <property type="term" value="F:serine-type endopeptidase inhibitor activity"/>
    <property type="evidence" value="ECO:0007669"/>
    <property type="project" value="UniProtKB-KW"/>
</dbReference>
<feature type="domain" description="BPTI/Kunitz inhibitor" evidence="6">
    <location>
        <begin position="32"/>
        <end position="85"/>
    </location>
</feature>
<dbReference type="SMART" id="SM00131">
    <property type="entry name" value="KU"/>
    <property type="match status" value="1"/>
</dbReference>
<protein>
    <submittedName>
        <fullName evidence="7">Putative bpti/kunitz family of serine protease inhibitor</fullName>
    </submittedName>
</protein>
<dbReference type="AlphaFoldDB" id="A0A0C9SDF8"/>
<keyword evidence="5" id="KW-0732">Signal</keyword>
<evidence type="ECO:0000259" key="6">
    <source>
        <dbReference type="PROSITE" id="PS50279"/>
    </source>
</evidence>
<dbReference type="PANTHER" id="PTHR10083">
    <property type="entry name" value="KUNITZ-TYPE PROTEASE INHIBITOR-RELATED"/>
    <property type="match status" value="1"/>
</dbReference>
<feature type="chain" id="PRO_5002203416" evidence="5">
    <location>
        <begin position="21"/>
        <end position="125"/>
    </location>
</feature>
<reference evidence="7" key="1">
    <citation type="journal article" date="2015" name="PLoS ONE">
        <title>An Insight into the Sialome of the Lone Star Tick, Amblyomma americanum, with a Glimpse on Its Time Dependent Gene Expression.</title>
        <authorList>
            <person name="Karim S."/>
            <person name="Ribeiro J.M."/>
        </authorList>
    </citation>
    <scope>NUCLEOTIDE SEQUENCE</scope>
    <source>
        <tissue evidence="7">Salivary gland</tissue>
    </source>
</reference>
<dbReference type="CDD" id="cd00109">
    <property type="entry name" value="Kunitz-type"/>
    <property type="match status" value="1"/>
</dbReference>
<dbReference type="InterPro" id="IPR020901">
    <property type="entry name" value="Prtase_inh_Kunz-CS"/>
</dbReference>
<feature type="compositionally biased region" description="Basic residues" evidence="4">
    <location>
        <begin position="105"/>
        <end position="114"/>
    </location>
</feature>
<proteinExistence type="evidence at transcript level"/>
<keyword evidence="3" id="KW-1015">Disulfide bond</keyword>
<dbReference type="InterPro" id="IPR050098">
    <property type="entry name" value="TFPI/VKTCI-like"/>
</dbReference>
<keyword evidence="2" id="KW-0722">Serine protease inhibitor</keyword>
<dbReference type="SUPFAM" id="SSF57362">
    <property type="entry name" value="BPTI-like"/>
    <property type="match status" value="1"/>
</dbReference>
<sequence length="125" mass="14244">MKSWVFILLACFTLLEWSTTISIPEEGHEDVCSKPPEKGESCSSGFQGTKWYFNATTRTCSTFIYLGCGGNENRFPDNETCILTCDPPTYSYEEYEKRLEESNKKGKQTKGKQRKGTENPEKSQD</sequence>
<dbReference type="Pfam" id="PF00014">
    <property type="entry name" value="Kunitz_BPTI"/>
    <property type="match status" value="1"/>
</dbReference>
<dbReference type="InterPro" id="IPR036880">
    <property type="entry name" value="Kunitz_BPTI_sf"/>
</dbReference>
<dbReference type="PROSITE" id="PS50279">
    <property type="entry name" value="BPTI_KUNITZ_2"/>
    <property type="match status" value="1"/>
</dbReference>
<evidence type="ECO:0000256" key="2">
    <source>
        <dbReference type="ARBA" id="ARBA00022900"/>
    </source>
</evidence>
<feature type="region of interest" description="Disordered" evidence="4">
    <location>
        <begin position="96"/>
        <end position="125"/>
    </location>
</feature>
<dbReference type="PRINTS" id="PR00759">
    <property type="entry name" value="BASICPTASE"/>
</dbReference>
<dbReference type="InterPro" id="IPR002223">
    <property type="entry name" value="Kunitz_BPTI"/>
</dbReference>
<dbReference type="EMBL" id="GBZX01000723">
    <property type="protein sequence ID" value="JAG92017.1"/>
    <property type="molecule type" value="mRNA"/>
</dbReference>
<organism evidence="7">
    <name type="scientific">Amblyomma americanum</name>
    <name type="common">Lone star tick</name>
    <dbReference type="NCBI Taxonomy" id="6943"/>
    <lineage>
        <taxon>Eukaryota</taxon>
        <taxon>Metazoa</taxon>
        <taxon>Ecdysozoa</taxon>
        <taxon>Arthropoda</taxon>
        <taxon>Chelicerata</taxon>
        <taxon>Arachnida</taxon>
        <taxon>Acari</taxon>
        <taxon>Parasitiformes</taxon>
        <taxon>Ixodida</taxon>
        <taxon>Ixodoidea</taxon>
        <taxon>Ixodidae</taxon>
        <taxon>Amblyomminae</taxon>
        <taxon>Amblyomma</taxon>
    </lineage>
</organism>
<evidence type="ECO:0000256" key="3">
    <source>
        <dbReference type="ARBA" id="ARBA00023157"/>
    </source>
</evidence>
<dbReference type="PROSITE" id="PS00280">
    <property type="entry name" value="BPTI_KUNITZ_1"/>
    <property type="match status" value="1"/>
</dbReference>
<keyword evidence="1" id="KW-0646">Protease inhibitor</keyword>
<dbReference type="Gene3D" id="4.10.410.10">
    <property type="entry name" value="Pancreatic trypsin inhibitor Kunitz domain"/>
    <property type="match status" value="1"/>
</dbReference>
<accession>A0A0C9SDF8</accession>
<feature type="signal peptide" evidence="5">
    <location>
        <begin position="1"/>
        <end position="20"/>
    </location>
</feature>
<evidence type="ECO:0000256" key="1">
    <source>
        <dbReference type="ARBA" id="ARBA00022690"/>
    </source>
</evidence>
<evidence type="ECO:0000256" key="4">
    <source>
        <dbReference type="SAM" id="MobiDB-lite"/>
    </source>
</evidence>
<evidence type="ECO:0000256" key="5">
    <source>
        <dbReference type="SAM" id="SignalP"/>
    </source>
</evidence>
<dbReference type="PANTHER" id="PTHR10083:SF328">
    <property type="entry name" value="TISSUE FACTOR PATHWAY INHIBITOR"/>
    <property type="match status" value="1"/>
</dbReference>
<name>A0A0C9SDF8_AMBAM</name>